<proteinExistence type="predicted"/>
<comment type="caution">
    <text evidence="2">The sequence shown here is derived from an EMBL/GenBank/DDBJ whole genome shotgun (WGS) entry which is preliminary data.</text>
</comment>
<evidence type="ECO:0000313" key="3">
    <source>
        <dbReference type="Proteomes" id="UP001558613"/>
    </source>
</evidence>
<evidence type="ECO:0000313" key="2">
    <source>
        <dbReference type="EMBL" id="KAL1265845.1"/>
    </source>
</evidence>
<sequence>MSLPPKVVPKPAAVAVSGHVTGPAPPTQLRAALTSVSLPPGAQSAPPPSAVPPTQIPRAALSLEERMFPAHSGVTAVYSVSRHPGPPYPGHDLSKTHPNLAGHPSRPRHVPSPLSGISPCRPLVPLPQGLGDRWRASI</sequence>
<dbReference type="Proteomes" id="UP001558613">
    <property type="component" value="Unassembled WGS sequence"/>
</dbReference>
<feature type="region of interest" description="Disordered" evidence="1">
    <location>
        <begin position="35"/>
        <end position="55"/>
    </location>
</feature>
<feature type="region of interest" description="Disordered" evidence="1">
    <location>
        <begin position="80"/>
        <end position="116"/>
    </location>
</feature>
<feature type="compositionally biased region" description="Pro residues" evidence="1">
    <location>
        <begin position="45"/>
        <end position="55"/>
    </location>
</feature>
<dbReference type="EMBL" id="JAYMGO010000011">
    <property type="protein sequence ID" value="KAL1265845.1"/>
    <property type="molecule type" value="Genomic_DNA"/>
</dbReference>
<organism evidence="2 3">
    <name type="scientific">Cirrhinus molitorella</name>
    <name type="common">mud carp</name>
    <dbReference type="NCBI Taxonomy" id="172907"/>
    <lineage>
        <taxon>Eukaryota</taxon>
        <taxon>Metazoa</taxon>
        <taxon>Chordata</taxon>
        <taxon>Craniata</taxon>
        <taxon>Vertebrata</taxon>
        <taxon>Euteleostomi</taxon>
        <taxon>Actinopterygii</taxon>
        <taxon>Neopterygii</taxon>
        <taxon>Teleostei</taxon>
        <taxon>Ostariophysi</taxon>
        <taxon>Cypriniformes</taxon>
        <taxon>Cyprinidae</taxon>
        <taxon>Labeoninae</taxon>
        <taxon>Labeonini</taxon>
        <taxon>Cirrhinus</taxon>
    </lineage>
</organism>
<protein>
    <submittedName>
        <fullName evidence="2">Uncharacterized protein</fullName>
    </submittedName>
</protein>
<name>A0ABR3MMK6_9TELE</name>
<reference evidence="2 3" key="1">
    <citation type="submission" date="2023-09" db="EMBL/GenBank/DDBJ databases">
        <authorList>
            <person name="Wang M."/>
        </authorList>
    </citation>
    <scope>NUCLEOTIDE SEQUENCE [LARGE SCALE GENOMIC DNA]</scope>
    <source>
        <strain evidence="2">GT-2023</strain>
        <tissue evidence="2">Liver</tissue>
    </source>
</reference>
<keyword evidence="3" id="KW-1185">Reference proteome</keyword>
<accession>A0ABR3MMK6</accession>
<gene>
    <name evidence="2" type="ORF">QQF64_003872</name>
</gene>
<evidence type="ECO:0000256" key="1">
    <source>
        <dbReference type="SAM" id="MobiDB-lite"/>
    </source>
</evidence>